<name>A0A225UEU5_9STRA</name>
<gene>
    <name evidence="2" type="ORF">PHMEG_00040426</name>
</gene>
<evidence type="ECO:0000313" key="2">
    <source>
        <dbReference type="EMBL" id="OWY91126.1"/>
    </source>
</evidence>
<dbReference type="AlphaFoldDB" id="A0A225UEU5"/>
<keyword evidence="3" id="KW-1185">Reference proteome</keyword>
<evidence type="ECO:0000256" key="1">
    <source>
        <dbReference type="PROSITE-ProRule" id="PRU00023"/>
    </source>
</evidence>
<feature type="repeat" description="ANK" evidence="1">
    <location>
        <begin position="15"/>
        <end position="47"/>
    </location>
</feature>
<dbReference type="EMBL" id="NBNE01021001">
    <property type="protein sequence ID" value="OWY91126.1"/>
    <property type="molecule type" value="Genomic_DNA"/>
</dbReference>
<dbReference type="InterPro" id="IPR036770">
    <property type="entry name" value="Ankyrin_rpt-contain_sf"/>
</dbReference>
<keyword evidence="1" id="KW-0040">ANK repeat</keyword>
<dbReference type="OrthoDB" id="194358at2759"/>
<sequence length="88" mass="9743">LLLEKGANFKQQDLYGSTALHAACYRDHYAIAMILVNSGMAIDFPDKDGELSFLEFVDKNGSFLGEGVSQHQNLTDLKSRDFGCSLVR</sequence>
<dbReference type="Pfam" id="PF12796">
    <property type="entry name" value="Ank_2"/>
    <property type="match status" value="1"/>
</dbReference>
<feature type="non-terminal residue" evidence="2">
    <location>
        <position position="1"/>
    </location>
</feature>
<comment type="caution">
    <text evidence="2">The sequence shown here is derived from an EMBL/GenBank/DDBJ whole genome shotgun (WGS) entry which is preliminary data.</text>
</comment>
<dbReference type="Proteomes" id="UP000198211">
    <property type="component" value="Unassembled WGS sequence"/>
</dbReference>
<dbReference type="SUPFAM" id="SSF48403">
    <property type="entry name" value="Ankyrin repeat"/>
    <property type="match status" value="1"/>
</dbReference>
<protein>
    <submittedName>
        <fullName evidence="2">Plasma membrane protein</fullName>
    </submittedName>
</protein>
<evidence type="ECO:0000313" key="3">
    <source>
        <dbReference type="Proteomes" id="UP000198211"/>
    </source>
</evidence>
<dbReference type="PROSITE" id="PS50297">
    <property type="entry name" value="ANK_REP_REGION"/>
    <property type="match status" value="1"/>
</dbReference>
<organism evidence="2 3">
    <name type="scientific">Phytophthora megakarya</name>
    <dbReference type="NCBI Taxonomy" id="4795"/>
    <lineage>
        <taxon>Eukaryota</taxon>
        <taxon>Sar</taxon>
        <taxon>Stramenopiles</taxon>
        <taxon>Oomycota</taxon>
        <taxon>Peronosporomycetes</taxon>
        <taxon>Peronosporales</taxon>
        <taxon>Peronosporaceae</taxon>
        <taxon>Phytophthora</taxon>
    </lineage>
</organism>
<accession>A0A225UEU5</accession>
<reference evidence="3" key="1">
    <citation type="submission" date="2017-03" db="EMBL/GenBank/DDBJ databases">
        <title>Phytopthora megakarya and P. palmivora, two closely related causual agents of cacao black pod achieved similar genome size and gene model numbers by different mechanisms.</title>
        <authorList>
            <person name="Ali S."/>
            <person name="Shao J."/>
            <person name="Larry D.J."/>
            <person name="Kronmiller B."/>
            <person name="Shen D."/>
            <person name="Strem M.D."/>
            <person name="Melnick R.L."/>
            <person name="Guiltinan M.J."/>
            <person name="Tyler B.M."/>
            <person name="Meinhardt L.W."/>
            <person name="Bailey B.A."/>
        </authorList>
    </citation>
    <scope>NUCLEOTIDE SEQUENCE [LARGE SCALE GENOMIC DNA]</scope>
    <source>
        <strain evidence="3">zdho120</strain>
    </source>
</reference>
<dbReference type="InterPro" id="IPR002110">
    <property type="entry name" value="Ankyrin_rpt"/>
</dbReference>
<proteinExistence type="predicted"/>
<dbReference type="PROSITE" id="PS50088">
    <property type="entry name" value="ANK_REPEAT"/>
    <property type="match status" value="1"/>
</dbReference>
<dbReference type="Gene3D" id="1.25.40.20">
    <property type="entry name" value="Ankyrin repeat-containing domain"/>
    <property type="match status" value="1"/>
</dbReference>